<sequence>MSNPWGGSELKTLGIGREAVEELAISLKEEWKTKVAASAGMRKVKEGTTLRPFHRFFEGPLKLPQASTSVTAKAARLVPLSLTPTCLLPDAGYSREQTTLSIVNR</sequence>
<dbReference type="Proteomes" id="UP000823775">
    <property type="component" value="Unassembled WGS sequence"/>
</dbReference>
<proteinExistence type="predicted"/>
<keyword evidence="2" id="KW-1185">Reference proteome</keyword>
<protein>
    <submittedName>
        <fullName evidence="1">Uncharacterized protein</fullName>
    </submittedName>
</protein>
<dbReference type="EMBL" id="JACEIK010003351">
    <property type="protein sequence ID" value="MCD9641400.1"/>
    <property type="molecule type" value="Genomic_DNA"/>
</dbReference>
<evidence type="ECO:0000313" key="1">
    <source>
        <dbReference type="EMBL" id="MCD9641400.1"/>
    </source>
</evidence>
<gene>
    <name evidence="1" type="ORF">HAX54_027575</name>
</gene>
<accession>A0ABS8V5U7</accession>
<organism evidence="1 2">
    <name type="scientific">Datura stramonium</name>
    <name type="common">Jimsonweed</name>
    <name type="synonym">Common thornapple</name>
    <dbReference type="NCBI Taxonomy" id="4076"/>
    <lineage>
        <taxon>Eukaryota</taxon>
        <taxon>Viridiplantae</taxon>
        <taxon>Streptophyta</taxon>
        <taxon>Embryophyta</taxon>
        <taxon>Tracheophyta</taxon>
        <taxon>Spermatophyta</taxon>
        <taxon>Magnoliopsida</taxon>
        <taxon>eudicotyledons</taxon>
        <taxon>Gunneridae</taxon>
        <taxon>Pentapetalae</taxon>
        <taxon>asterids</taxon>
        <taxon>lamiids</taxon>
        <taxon>Solanales</taxon>
        <taxon>Solanaceae</taxon>
        <taxon>Solanoideae</taxon>
        <taxon>Datureae</taxon>
        <taxon>Datura</taxon>
    </lineage>
</organism>
<comment type="caution">
    <text evidence="1">The sequence shown here is derived from an EMBL/GenBank/DDBJ whole genome shotgun (WGS) entry which is preliminary data.</text>
</comment>
<name>A0ABS8V5U7_DATST</name>
<evidence type="ECO:0000313" key="2">
    <source>
        <dbReference type="Proteomes" id="UP000823775"/>
    </source>
</evidence>
<reference evidence="1 2" key="1">
    <citation type="journal article" date="2021" name="BMC Genomics">
        <title>Datura genome reveals duplications of psychoactive alkaloid biosynthetic genes and high mutation rate following tissue culture.</title>
        <authorList>
            <person name="Rajewski A."/>
            <person name="Carter-House D."/>
            <person name="Stajich J."/>
            <person name="Litt A."/>
        </authorList>
    </citation>
    <scope>NUCLEOTIDE SEQUENCE [LARGE SCALE GENOMIC DNA]</scope>
    <source>
        <strain evidence="1">AR-01</strain>
    </source>
</reference>